<dbReference type="InterPro" id="IPR036388">
    <property type="entry name" value="WH-like_DNA-bd_sf"/>
</dbReference>
<dbReference type="InterPro" id="IPR008920">
    <property type="entry name" value="TF_FadR/GntR_C"/>
</dbReference>
<dbReference type="SUPFAM" id="SSF48008">
    <property type="entry name" value="GntR ligand-binding domain-like"/>
    <property type="match status" value="1"/>
</dbReference>
<dbReference type="InterPro" id="IPR000524">
    <property type="entry name" value="Tscrpt_reg_HTH_GntR"/>
</dbReference>
<dbReference type="Pfam" id="PF00392">
    <property type="entry name" value="GntR"/>
    <property type="match status" value="1"/>
</dbReference>
<proteinExistence type="predicted"/>
<dbReference type="InterPro" id="IPR011711">
    <property type="entry name" value="GntR_C"/>
</dbReference>
<dbReference type="PANTHER" id="PTHR43537">
    <property type="entry name" value="TRANSCRIPTIONAL REGULATOR, GNTR FAMILY"/>
    <property type="match status" value="1"/>
</dbReference>
<dbReference type="CDD" id="cd07377">
    <property type="entry name" value="WHTH_GntR"/>
    <property type="match status" value="1"/>
</dbReference>
<sequence>MTTTTAKGRSMGEVPTTVARAVPLVDEIAAVIRERIYSHHYPTGAWLRQEHLAAELNVSRTPLREALRRLEQEGLVTHESGRGMRIVSGDAATLIDAYELRGAVDALAARLTATEATASDVRSLRRLIDAQRATVTPWDARAYTKLNVDFHEMIMVMTGNQFVIAQSPILRMTGQVFAPIAHTGPRNAVQAIQEHVEIVDAIEAGDAERAEQMARTHIDRTITELRAEADRRTTD</sequence>
<evidence type="ECO:0000256" key="3">
    <source>
        <dbReference type="ARBA" id="ARBA00023163"/>
    </source>
</evidence>
<reference evidence="5" key="1">
    <citation type="submission" date="2020-12" db="EMBL/GenBank/DDBJ databases">
        <title>PHA producing bacteria isolated from mangrove.</title>
        <authorList>
            <person name="Zheng W."/>
            <person name="Yu S."/>
            <person name="Huang Y."/>
        </authorList>
    </citation>
    <scope>NUCLEOTIDE SEQUENCE</scope>
    <source>
        <strain evidence="5">GN8-5</strain>
    </source>
</reference>
<dbReference type="Pfam" id="PF07729">
    <property type="entry name" value="FCD"/>
    <property type="match status" value="1"/>
</dbReference>
<evidence type="ECO:0000256" key="2">
    <source>
        <dbReference type="ARBA" id="ARBA00023125"/>
    </source>
</evidence>
<dbReference type="AlphaFoldDB" id="A0A939IUW9"/>
<dbReference type="SMART" id="SM00345">
    <property type="entry name" value="HTH_GNTR"/>
    <property type="match status" value="1"/>
</dbReference>
<protein>
    <submittedName>
        <fullName evidence="5">GntR family transcriptional regulator</fullName>
    </submittedName>
</protein>
<organism evidence="5 6">
    <name type="scientific">Microbacterium esteraromaticum</name>
    <dbReference type="NCBI Taxonomy" id="57043"/>
    <lineage>
        <taxon>Bacteria</taxon>
        <taxon>Bacillati</taxon>
        <taxon>Actinomycetota</taxon>
        <taxon>Actinomycetes</taxon>
        <taxon>Micrococcales</taxon>
        <taxon>Microbacteriaceae</taxon>
        <taxon>Microbacterium</taxon>
    </lineage>
</organism>
<keyword evidence="1" id="KW-0805">Transcription regulation</keyword>
<gene>
    <name evidence="5" type="ORF">JF543_05695</name>
</gene>
<dbReference type="Gene3D" id="1.20.120.530">
    <property type="entry name" value="GntR ligand-binding domain-like"/>
    <property type="match status" value="1"/>
</dbReference>
<dbReference type="EMBL" id="JAEMWU010000001">
    <property type="protein sequence ID" value="MBN8205449.1"/>
    <property type="molecule type" value="Genomic_DNA"/>
</dbReference>
<evidence type="ECO:0000256" key="1">
    <source>
        <dbReference type="ARBA" id="ARBA00023015"/>
    </source>
</evidence>
<dbReference type="GO" id="GO:0003700">
    <property type="term" value="F:DNA-binding transcription factor activity"/>
    <property type="evidence" value="ECO:0007669"/>
    <property type="project" value="InterPro"/>
</dbReference>
<dbReference type="SMART" id="SM00895">
    <property type="entry name" value="FCD"/>
    <property type="match status" value="1"/>
</dbReference>
<dbReference type="SUPFAM" id="SSF46785">
    <property type="entry name" value="Winged helix' DNA-binding domain"/>
    <property type="match status" value="1"/>
</dbReference>
<dbReference type="InterPro" id="IPR036390">
    <property type="entry name" value="WH_DNA-bd_sf"/>
</dbReference>
<evidence type="ECO:0000313" key="5">
    <source>
        <dbReference type="EMBL" id="MBN8205449.1"/>
    </source>
</evidence>
<keyword evidence="3" id="KW-0804">Transcription</keyword>
<dbReference type="RefSeq" id="WP_206820886.1">
    <property type="nucleotide sequence ID" value="NZ_JAEKJQ010000001.1"/>
</dbReference>
<dbReference type="PANTHER" id="PTHR43537:SF5">
    <property type="entry name" value="UXU OPERON TRANSCRIPTIONAL REGULATOR"/>
    <property type="match status" value="1"/>
</dbReference>
<feature type="domain" description="HTH gntR-type" evidence="4">
    <location>
        <begin position="22"/>
        <end position="89"/>
    </location>
</feature>
<dbReference type="Proteomes" id="UP000664385">
    <property type="component" value="Unassembled WGS sequence"/>
</dbReference>
<comment type="caution">
    <text evidence="5">The sequence shown here is derived from an EMBL/GenBank/DDBJ whole genome shotgun (WGS) entry which is preliminary data.</text>
</comment>
<dbReference type="PRINTS" id="PR00035">
    <property type="entry name" value="HTHGNTR"/>
</dbReference>
<name>A0A939IUW9_9MICO</name>
<dbReference type="GO" id="GO:0003677">
    <property type="term" value="F:DNA binding"/>
    <property type="evidence" value="ECO:0007669"/>
    <property type="project" value="UniProtKB-KW"/>
</dbReference>
<dbReference type="PROSITE" id="PS50949">
    <property type="entry name" value="HTH_GNTR"/>
    <property type="match status" value="1"/>
</dbReference>
<evidence type="ECO:0000313" key="6">
    <source>
        <dbReference type="Proteomes" id="UP000664385"/>
    </source>
</evidence>
<evidence type="ECO:0000259" key="4">
    <source>
        <dbReference type="PROSITE" id="PS50949"/>
    </source>
</evidence>
<keyword evidence="2" id="KW-0238">DNA-binding</keyword>
<accession>A0A939IUW9</accession>
<dbReference type="Gene3D" id="1.10.10.10">
    <property type="entry name" value="Winged helix-like DNA-binding domain superfamily/Winged helix DNA-binding domain"/>
    <property type="match status" value="1"/>
</dbReference>